<gene>
    <name evidence="3" type="ORF">SAMN07250955_106215</name>
</gene>
<sequence>MTGLAIVVLLSLGRHPATGRPRRNPDDARALATALALAATRSGSRVLAVHAGDPRAPVLRDYLGQGLDELTVLDMPSGSDPLPSLREHLVALSPDLLLTGQRAENGEASGLLPYLLAEALGMTLVPGVVGLDLQGDQGRFTQALPRGRRRQIEARLPLAATIPAGTAGLPLPSFAAARRGRIVSLPALASPDPHLVAIERQPWRQLPRPQPRRLKGSAIDRLKSMTGGGEAKGRLLVDPDPETAAAQILDRLGEIGLIRASHQSVTSRDTDGRTER</sequence>
<keyword evidence="4" id="KW-1185">Reference proteome</keyword>
<dbReference type="Pfam" id="PF01012">
    <property type="entry name" value="ETF"/>
    <property type="match status" value="1"/>
</dbReference>
<dbReference type="InterPro" id="IPR014729">
    <property type="entry name" value="Rossmann-like_a/b/a_fold"/>
</dbReference>
<proteinExistence type="predicted"/>
<dbReference type="Gene3D" id="3.40.50.620">
    <property type="entry name" value="HUPs"/>
    <property type="match status" value="1"/>
</dbReference>
<evidence type="ECO:0000259" key="2">
    <source>
        <dbReference type="Pfam" id="PF01012"/>
    </source>
</evidence>
<dbReference type="OrthoDB" id="5598152at2"/>
<dbReference type="InterPro" id="IPR014730">
    <property type="entry name" value="ETF_a/b_N"/>
</dbReference>
<dbReference type="SUPFAM" id="SSF52402">
    <property type="entry name" value="Adenine nucleotide alpha hydrolases-like"/>
    <property type="match status" value="1"/>
</dbReference>
<keyword evidence="1" id="KW-0813">Transport</keyword>
<feature type="domain" description="Electron transfer flavoprotein alpha/beta-subunit N-terminal" evidence="2">
    <location>
        <begin position="24"/>
        <end position="186"/>
    </location>
</feature>
<evidence type="ECO:0000256" key="1">
    <source>
        <dbReference type="ARBA" id="ARBA00022982"/>
    </source>
</evidence>
<protein>
    <submittedName>
        <fullName evidence="3">Electron transfer flavoprotein beta subunit</fullName>
    </submittedName>
</protein>
<dbReference type="AlphaFoldDB" id="A0A212R8X0"/>
<accession>A0A212R8X0</accession>
<evidence type="ECO:0000313" key="4">
    <source>
        <dbReference type="Proteomes" id="UP000197065"/>
    </source>
</evidence>
<dbReference type="EMBL" id="FYEH01000006">
    <property type="protein sequence ID" value="SNB68595.1"/>
    <property type="molecule type" value="Genomic_DNA"/>
</dbReference>
<dbReference type="RefSeq" id="WP_088561505.1">
    <property type="nucleotide sequence ID" value="NZ_FYEH01000006.1"/>
</dbReference>
<organism evidence="3 4">
    <name type="scientific">Arboricoccus pini</name>
    <dbReference type="NCBI Taxonomy" id="1963835"/>
    <lineage>
        <taxon>Bacteria</taxon>
        <taxon>Pseudomonadati</taxon>
        <taxon>Pseudomonadota</taxon>
        <taxon>Alphaproteobacteria</taxon>
        <taxon>Geminicoccales</taxon>
        <taxon>Geminicoccaceae</taxon>
        <taxon>Arboricoccus</taxon>
    </lineage>
</organism>
<name>A0A212R8X0_9PROT</name>
<reference evidence="3 4" key="1">
    <citation type="submission" date="2017-06" db="EMBL/GenBank/DDBJ databases">
        <authorList>
            <person name="Kim H.J."/>
            <person name="Triplett B.A."/>
        </authorList>
    </citation>
    <scope>NUCLEOTIDE SEQUENCE [LARGE SCALE GENOMIC DNA]</scope>
    <source>
        <strain evidence="3 4">B29T1</strain>
    </source>
</reference>
<keyword evidence="1" id="KW-0249">Electron transport</keyword>
<evidence type="ECO:0000313" key="3">
    <source>
        <dbReference type="EMBL" id="SNB68595.1"/>
    </source>
</evidence>
<dbReference type="Proteomes" id="UP000197065">
    <property type="component" value="Unassembled WGS sequence"/>
</dbReference>